<dbReference type="InterPro" id="IPR047575">
    <property type="entry name" value="Sm"/>
</dbReference>
<reference evidence="5" key="1">
    <citation type="submission" date="2021-03" db="EMBL/GenBank/DDBJ databases">
        <authorList>
            <consortium name="Genoscope - CEA"/>
            <person name="William W."/>
        </authorList>
    </citation>
    <scope>NUCLEOTIDE SEQUENCE</scope>
    <source>
        <strain evidence="5">Doubled-haploid Pahang</strain>
    </source>
</reference>
<dbReference type="PANTHER" id="PTHR23338">
    <property type="entry name" value="SMALL NUCLEAR RIBONUCLEOPROTEIN SM"/>
    <property type="match status" value="1"/>
</dbReference>
<evidence type="ECO:0000259" key="4">
    <source>
        <dbReference type="PROSITE" id="PS52002"/>
    </source>
</evidence>
<dbReference type="AlphaFoldDB" id="A0A804J888"/>
<dbReference type="Pfam" id="PF01423">
    <property type="entry name" value="LSM"/>
    <property type="match status" value="1"/>
</dbReference>
<gene>
    <name evidence="5" type="ORF">GSMUA_276870.1</name>
</gene>
<dbReference type="GO" id="GO:0003723">
    <property type="term" value="F:RNA binding"/>
    <property type="evidence" value="ECO:0007669"/>
    <property type="project" value="InterPro"/>
</dbReference>
<dbReference type="Gene3D" id="2.30.30.100">
    <property type="match status" value="1"/>
</dbReference>
<keyword evidence="2" id="KW-0539">Nucleus</keyword>
<evidence type="ECO:0000313" key="5">
    <source>
        <dbReference type="EMBL" id="CAG1839510.1"/>
    </source>
</evidence>
<organism evidence="6 7">
    <name type="scientific">Musa acuminata subsp. malaccensis</name>
    <name type="common">Wild banana</name>
    <name type="synonym">Musa malaccensis</name>
    <dbReference type="NCBI Taxonomy" id="214687"/>
    <lineage>
        <taxon>Eukaryota</taxon>
        <taxon>Viridiplantae</taxon>
        <taxon>Streptophyta</taxon>
        <taxon>Embryophyta</taxon>
        <taxon>Tracheophyta</taxon>
        <taxon>Spermatophyta</taxon>
        <taxon>Magnoliopsida</taxon>
        <taxon>Liliopsida</taxon>
        <taxon>Zingiberales</taxon>
        <taxon>Musaceae</taxon>
        <taxon>Musa</taxon>
    </lineage>
</organism>
<name>A0A804J888_MUSAM</name>
<dbReference type="InParanoid" id="A0A804J888"/>
<keyword evidence="3" id="KW-0687">Ribonucleoprotein</keyword>
<evidence type="ECO:0000313" key="7">
    <source>
        <dbReference type="Proteomes" id="UP000012960"/>
    </source>
</evidence>
<dbReference type="GO" id="GO:0006396">
    <property type="term" value="P:RNA processing"/>
    <property type="evidence" value="ECO:0007669"/>
    <property type="project" value="InterPro"/>
</dbReference>
<dbReference type="InterPro" id="IPR010920">
    <property type="entry name" value="LSM_dom_sf"/>
</dbReference>
<dbReference type="EMBL" id="HG996470">
    <property type="protein sequence ID" value="CAG1839510.1"/>
    <property type="molecule type" value="Genomic_DNA"/>
</dbReference>
<dbReference type="Proteomes" id="UP000012960">
    <property type="component" value="Unplaced"/>
</dbReference>
<comment type="subcellular location">
    <subcellularLocation>
        <location evidence="1">Nucleus</location>
    </subcellularLocation>
</comment>
<feature type="domain" description="Sm" evidence="4">
    <location>
        <begin position="70"/>
        <end position="123"/>
    </location>
</feature>
<reference evidence="6" key="2">
    <citation type="submission" date="2021-05" db="UniProtKB">
        <authorList>
            <consortium name="EnsemblPlants"/>
        </authorList>
    </citation>
    <scope>IDENTIFICATION</scope>
    <source>
        <strain evidence="6">subsp. malaccensis</strain>
    </source>
</reference>
<evidence type="ECO:0000313" key="6">
    <source>
        <dbReference type="EnsemblPlants" id="Ma05_p24900.1"/>
    </source>
</evidence>
<dbReference type="EnsemblPlants" id="Ma05_t24900.1">
    <property type="protein sequence ID" value="Ma05_p24900.1"/>
    <property type="gene ID" value="Ma05_g24900"/>
</dbReference>
<protein>
    <submittedName>
        <fullName evidence="5">(wild Malaysian banana) hypothetical protein</fullName>
    </submittedName>
</protein>
<dbReference type="Gramene" id="Ma05_t24900.1">
    <property type="protein sequence ID" value="Ma05_p24900.1"/>
    <property type="gene ID" value="Ma05_g24900"/>
</dbReference>
<dbReference type="PROSITE" id="PS52002">
    <property type="entry name" value="SM"/>
    <property type="match status" value="1"/>
</dbReference>
<dbReference type="GO" id="GO:1990904">
    <property type="term" value="C:ribonucleoprotein complex"/>
    <property type="evidence" value="ECO:0007669"/>
    <property type="project" value="UniProtKB-KW"/>
</dbReference>
<evidence type="ECO:0000256" key="2">
    <source>
        <dbReference type="ARBA" id="ARBA00023242"/>
    </source>
</evidence>
<dbReference type="InterPro" id="IPR027141">
    <property type="entry name" value="LSm4/Sm_D1/D3"/>
</dbReference>
<evidence type="ECO:0000256" key="3">
    <source>
        <dbReference type="ARBA" id="ARBA00023274"/>
    </source>
</evidence>
<dbReference type="InterPro" id="IPR001163">
    <property type="entry name" value="Sm_dom_euk/arc"/>
</dbReference>
<dbReference type="SUPFAM" id="SSF50182">
    <property type="entry name" value="Sm-like ribonucleoproteins"/>
    <property type="match status" value="1"/>
</dbReference>
<sequence length="123" mass="14183">MHALLLFCLQMRYCTRSRFIHHNLVRLNRTAGPLRRRVLKLARSRACRNAELSFRCLGRCSPPRLRSKMKLVRFLMKLNNETVSIELKNGTVVHGTIAGIDISMNDTLEDCETYSEGKKPSYS</sequence>
<keyword evidence="7" id="KW-1185">Reference proteome</keyword>
<evidence type="ECO:0000256" key="1">
    <source>
        <dbReference type="ARBA" id="ARBA00004123"/>
    </source>
</evidence>
<accession>A0A804J888</accession>
<dbReference type="GO" id="GO:0005634">
    <property type="term" value="C:nucleus"/>
    <property type="evidence" value="ECO:0007669"/>
    <property type="project" value="UniProtKB-SubCell"/>
</dbReference>
<proteinExistence type="predicted"/>